<protein>
    <recommendedName>
        <fullName evidence="2 3">Single-stranded DNA-binding protein</fullName>
        <shortName evidence="2">SSB</shortName>
    </recommendedName>
</protein>
<dbReference type="AlphaFoldDB" id="A0A518K7B4"/>
<dbReference type="PROSITE" id="PS50935">
    <property type="entry name" value="SSB"/>
    <property type="match status" value="1"/>
</dbReference>
<evidence type="ECO:0000313" key="5">
    <source>
        <dbReference type="EMBL" id="QDV73684.1"/>
    </source>
</evidence>
<dbReference type="GO" id="GO:0009295">
    <property type="term" value="C:nucleoid"/>
    <property type="evidence" value="ECO:0007669"/>
    <property type="project" value="TreeGrafter"/>
</dbReference>
<feature type="region of interest" description="Disordered" evidence="4">
    <location>
        <begin position="106"/>
        <end position="125"/>
    </location>
</feature>
<gene>
    <name evidence="5" type="primary">ssb_3</name>
    <name evidence="5" type="ORF">Spa11_18830</name>
</gene>
<proteinExistence type="inferred from homology"/>
<evidence type="ECO:0000313" key="6">
    <source>
        <dbReference type="Proteomes" id="UP000316426"/>
    </source>
</evidence>
<reference evidence="5 6" key="1">
    <citation type="submission" date="2019-02" db="EMBL/GenBank/DDBJ databases">
        <title>Deep-cultivation of Planctomycetes and their phenomic and genomic characterization uncovers novel biology.</title>
        <authorList>
            <person name="Wiegand S."/>
            <person name="Jogler M."/>
            <person name="Boedeker C."/>
            <person name="Pinto D."/>
            <person name="Vollmers J."/>
            <person name="Rivas-Marin E."/>
            <person name="Kohn T."/>
            <person name="Peeters S.H."/>
            <person name="Heuer A."/>
            <person name="Rast P."/>
            <person name="Oberbeckmann S."/>
            <person name="Bunk B."/>
            <person name="Jeske O."/>
            <person name="Meyerdierks A."/>
            <person name="Storesund J.E."/>
            <person name="Kallscheuer N."/>
            <person name="Luecker S."/>
            <person name="Lage O.M."/>
            <person name="Pohl T."/>
            <person name="Merkel B.J."/>
            <person name="Hornburger P."/>
            <person name="Mueller R.-W."/>
            <person name="Bruemmer F."/>
            <person name="Labrenz M."/>
            <person name="Spormann A.M."/>
            <person name="Op den Camp H."/>
            <person name="Overmann J."/>
            <person name="Amann R."/>
            <person name="Jetten M.S.M."/>
            <person name="Mascher T."/>
            <person name="Medema M.H."/>
            <person name="Devos D.P."/>
            <person name="Kaster A.-K."/>
            <person name="Ovreas L."/>
            <person name="Rohde M."/>
            <person name="Galperin M.Y."/>
            <person name="Jogler C."/>
        </authorList>
    </citation>
    <scope>NUCLEOTIDE SEQUENCE [LARGE SCALE GENOMIC DNA]</scope>
    <source>
        <strain evidence="5 6">Spa11</strain>
    </source>
</reference>
<dbReference type="Proteomes" id="UP000316426">
    <property type="component" value="Chromosome"/>
</dbReference>
<sequence length="125" mass="13963">MASFNRVILLGNLTADPELRYTAGKKAVVDVGIAVNERYKKDDEVVEEVSFIDVTFFGRTAEIVNEFLSKGAPALIEGRFRQERWEKDGHKRSRIKVIADRLTLVGPRPQPEEEEETVAAGAAAF</sequence>
<evidence type="ECO:0000256" key="2">
    <source>
        <dbReference type="HAMAP-Rule" id="MF_00984"/>
    </source>
</evidence>
<dbReference type="RefSeq" id="WP_145111111.1">
    <property type="nucleotide sequence ID" value="NZ_CP036349.1"/>
</dbReference>
<keyword evidence="1 2" id="KW-0238">DNA-binding</keyword>
<dbReference type="NCBIfam" id="TIGR00621">
    <property type="entry name" value="ssb"/>
    <property type="match status" value="1"/>
</dbReference>
<dbReference type="InterPro" id="IPR012340">
    <property type="entry name" value="NA-bd_OB-fold"/>
</dbReference>
<dbReference type="GO" id="GO:0003697">
    <property type="term" value="F:single-stranded DNA binding"/>
    <property type="evidence" value="ECO:0007669"/>
    <property type="project" value="UniProtKB-UniRule"/>
</dbReference>
<dbReference type="PANTHER" id="PTHR10302">
    <property type="entry name" value="SINGLE-STRANDED DNA-BINDING PROTEIN"/>
    <property type="match status" value="1"/>
</dbReference>
<dbReference type="Gene3D" id="2.40.50.140">
    <property type="entry name" value="Nucleic acid-binding proteins"/>
    <property type="match status" value="1"/>
</dbReference>
<dbReference type="KEGG" id="bmei:Spa11_18830"/>
<dbReference type="HAMAP" id="MF_00984">
    <property type="entry name" value="SSB"/>
    <property type="match status" value="1"/>
</dbReference>
<dbReference type="InterPro" id="IPR011344">
    <property type="entry name" value="ssDNA-bd"/>
</dbReference>
<name>A0A518K7B4_9BACT</name>
<dbReference type="CDD" id="cd04496">
    <property type="entry name" value="SSB_OBF"/>
    <property type="match status" value="1"/>
</dbReference>
<dbReference type="InterPro" id="IPR000424">
    <property type="entry name" value="Primosome_PriB/ssb"/>
</dbReference>
<evidence type="ECO:0000256" key="1">
    <source>
        <dbReference type="ARBA" id="ARBA00023125"/>
    </source>
</evidence>
<evidence type="ECO:0000256" key="3">
    <source>
        <dbReference type="PIRNR" id="PIRNR002070"/>
    </source>
</evidence>
<dbReference type="GO" id="GO:0006260">
    <property type="term" value="P:DNA replication"/>
    <property type="evidence" value="ECO:0007669"/>
    <property type="project" value="InterPro"/>
</dbReference>
<dbReference type="Pfam" id="PF00436">
    <property type="entry name" value="SSB"/>
    <property type="match status" value="1"/>
</dbReference>
<dbReference type="PIRSF" id="PIRSF002070">
    <property type="entry name" value="SSB"/>
    <property type="match status" value="1"/>
</dbReference>
<dbReference type="SUPFAM" id="SSF50249">
    <property type="entry name" value="Nucleic acid-binding proteins"/>
    <property type="match status" value="1"/>
</dbReference>
<dbReference type="EMBL" id="CP036349">
    <property type="protein sequence ID" value="QDV73684.1"/>
    <property type="molecule type" value="Genomic_DNA"/>
</dbReference>
<accession>A0A518K7B4</accession>
<keyword evidence="6" id="KW-1185">Reference proteome</keyword>
<comment type="caution">
    <text evidence="2">Lacks conserved residue(s) required for the propagation of feature annotation.</text>
</comment>
<comment type="subunit">
    <text evidence="2">Homotetramer.</text>
</comment>
<organism evidence="5 6">
    <name type="scientific">Botrimarina mediterranea</name>
    <dbReference type="NCBI Taxonomy" id="2528022"/>
    <lineage>
        <taxon>Bacteria</taxon>
        <taxon>Pseudomonadati</taxon>
        <taxon>Planctomycetota</taxon>
        <taxon>Planctomycetia</taxon>
        <taxon>Pirellulales</taxon>
        <taxon>Lacipirellulaceae</taxon>
        <taxon>Botrimarina</taxon>
    </lineage>
</organism>
<evidence type="ECO:0000256" key="4">
    <source>
        <dbReference type="SAM" id="MobiDB-lite"/>
    </source>
</evidence>
<dbReference type="PANTHER" id="PTHR10302:SF27">
    <property type="entry name" value="SINGLE-STRANDED DNA-BINDING PROTEIN"/>
    <property type="match status" value="1"/>
</dbReference>